<organism evidence="2">
    <name type="scientific">uncultured Caudovirales phage</name>
    <dbReference type="NCBI Taxonomy" id="2100421"/>
    <lineage>
        <taxon>Viruses</taxon>
        <taxon>Duplodnaviria</taxon>
        <taxon>Heunggongvirae</taxon>
        <taxon>Uroviricota</taxon>
        <taxon>Caudoviricetes</taxon>
        <taxon>Peduoviridae</taxon>
        <taxon>Maltschvirus</taxon>
        <taxon>Maltschvirus maltsch</taxon>
    </lineage>
</organism>
<gene>
    <name evidence="2" type="ORF">UFOVP1179_38</name>
    <name evidence="1" type="ORF">UFOVP524_13</name>
</gene>
<dbReference type="EMBL" id="LR796505">
    <property type="protein sequence ID" value="CAB4148494.1"/>
    <property type="molecule type" value="Genomic_DNA"/>
</dbReference>
<protein>
    <submittedName>
        <fullName evidence="2">Uncharacterized protein</fullName>
    </submittedName>
</protein>
<dbReference type="EMBL" id="LR797126">
    <property type="protein sequence ID" value="CAB4188495.1"/>
    <property type="molecule type" value="Genomic_DNA"/>
</dbReference>
<proteinExistence type="predicted"/>
<name>A0A6J5R6X3_9CAUD</name>
<sequence>MNQEHGSPFDRGSADSWYRRQAIPHYMINGARVEQADMTAAQIAEYKAGYEDNEKTGGRKDYA</sequence>
<accession>A0A6J5R6X3</accession>
<reference evidence="2" key="1">
    <citation type="submission" date="2020-05" db="EMBL/GenBank/DDBJ databases">
        <authorList>
            <person name="Chiriac C."/>
            <person name="Salcher M."/>
            <person name="Ghai R."/>
            <person name="Kavagutti S V."/>
        </authorList>
    </citation>
    <scope>NUCLEOTIDE SEQUENCE</scope>
</reference>
<evidence type="ECO:0000313" key="2">
    <source>
        <dbReference type="EMBL" id="CAB4188495.1"/>
    </source>
</evidence>
<evidence type="ECO:0000313" key="1">
    <source>
        <dbReference type="EMBL" id="CAB4148494.1"/>
    </source>
</evidence>